<feature type="transmembrane region" description="Helical" evidence="2">
    <location>
        <begin position="172"/>
        <end position="194"/>
    </location>
</feature>
<comment type="caution">
    <text evidence="3">The sequence shown here is derived from an EMBL/GenBank/DDBJ whole genome shotgun (WGS) entry which is preliminary data.</text>
</comment>
<organism evidence="3 4">
    <name type="scientific">Mycena pura</name>
    <dbReference type="NCBI Taxonomy" id="153505"/>
    <lineage>
        <taxon>Eukaryota</taxon>
        <taxon>Fungi</taxon>
        <taxon>Dikarya</taxon>
        <taxon>Basidiomycota</taxon>
        <taxon>Agaricomycotina</taxon>
        <taxon>Agaricomycetes</taxon>
        <taxon>Agaricomycetidae</taxon>
        <taxon>Agaricales</taxon>
        <taxon>Marasmiineae</taxon>
        <taxon>Mycenaceae</taxon>
        <taxon>Mycena</taxon>
    </lineage>
</organism>
<keyword evidence="2" id="KW-1133">Transmembrane helix</keyword>
<protein>
    <submittedName>
        <fullName evidence="3">Uncharacterized protein</fullName>
    </submittedName>
</protein>
<sequence length="348" mass="37325">MTLVSFPFFLHSDFVLALFMGWLSPVLLFVCCLRVARAGDLDVLPQQSIVTQCTTLTVLWSQPPPIHLHVQPNDSITLTNLVDLGVQNSSFTTFQIMYLAGQSFTFAYNTLANQFSVFQSSLMQVGPGTTDCLDAPRPVSSTSISASGTGAATSTTPSGLAVAPAANAGIPLAIVIGLVCATVGVVVIGLALFWHSHRKWTKSLAALHPDTESPQPQPPPPKRTRLTRQVQGFAPITVRRSPEDYVSPYRTRGSRPPIRTSSKSALLMPNEGSPGVASRNPIPAVPLPPLQSNVDVDAPTGKARRLVLSSPTTPTSPVVHTDSGVRIYNPEELPPLYHNYNNSWVGSV</sequence>
<accession>A0AAD6Y530</accession>
<dbReference type="AlphaFoldDB" id="A0AAD6Y530"/>
<gene>
    <name evidence="3" type="ORF">GGX14DRAFT_572732</name>
</gene>
<reference evidence="3" key="1">
    <citation type="submission" date="2023-03" db="EMBL/GenBank/DDBJ databases">
        <title>Massive genome expansion in bonnet fungi (Mycena s.s.) driven by repeated elements and novel gene families across ecological guilds.</title>
        <authorList>
            <consortium name="Lawrence Berkeley National Laboratory"/>
            <person name="Harder C.B."/>
            <person name="Miyauchi S."/>
            <person name="Viragh M."/>
            <person name="Kuo A."/>
            <person name="Thoen E."/>
            <person name="Andreopoulos B."/>
            <person name="Lu D."/>
            <person name="Skrede I."/>
            <person name="Drula E."/>
            <person name="Henrissat B."/>
            <person name="Morin E."/>
            <person name="Kohler A."/>
            <person name="Barry K."/>
            <person name="LaButti K."/>
            <person name="Morin E."/>
            <person name="Salamov A."/>
            <person name="Lipzen A."/>
            <person name="Mereny Z."/>
            <person name="Hegedus B."/>
            <person name="Baldrian P."/>
            <person name="Stursova M."/>
            <person name="Weitz H."/>
            <person name="Taylor A."/>
            <person name="Grigoriev I.V."/>
            <person name="Nagy L.G."/>
            <person name="Martin F."/>
            <person name="Kauserud H."/>
        </authorList>
    </citation>
    <scope>NUCLEOTIDE SEQUENCE</scope>
    <source>
        <strain evidence="3">9144</strain>
    </source>
</reference>
<dbReference type="EMBL" id="JARJCW010000067">
    <property type="protein sequence ID" value="KAJ7199702.1"/>
    <property type="molecule type" value="Genomic_DNA"/>
</dbReference>
<feature type="region of interest" description="Disordered" evidence="1">
    <location>
        <begin position="245"/>
        <end position="277"/>
    </location>
</feature>
<feature type="compositionally biased region" description="Low complexity" evidence="1">
    <location>
        <begin position="140"/>
        <end position="157"/>
    </location>
</feature>
<evidence type="ECO:0000313" key="3">
    <source>
        <dbReference type="EMBL" id="KAJ7199702.1"/>
    </source>
</evidence>
<dbReference type="Proteomes" id="UP001219525">
    <property type="component" value="Unassembled WGS sequence"/>
</dbReference>
<feature type="region of interest" description="Disordered" evidence="1">
    <location>
        <begin position="208"/>
        <end position="227"/>
    </location>
</feature>
<name>A0AAD6Y530_9AGAR</name>
<proteinExistence type="predicted"/>
<evidence type="ECO:0000256" key="1">
    <source>
        <dbReference type="SAM" id="MobiDB-lite"/>
    </source>
</evidence>
<evidence type="ECO:0000256" key="2">
    <source>
        <dbReference type="SAM" id="Phobius"/>
    </source>
</evidence>
<keyword evidence="4" id="KW-1185">Reference proteome</keyword>
<keyword evidence="2" id="KW-0812">Transmembrane</keyword>
<feature type="region of interest" description="Disordered" evidence="1">
    <location>
        <begin position="134"/>
        <end position="157"/>
    </location>
</feature>
<evidence type="ECO:0000313" key="4">
    <source>
        <dbReference type="Proteomes" id="UP001219525"/>
    </source>
</evidence>
<keyword evidence="2" id="KW-0472">Membrane</keyword>